<evidence type="ECO:0000313" key="2">
    <source>
        <dbReference type="Proteomes" id="UP001054837"/>
    </source>
</evidence>
<keyword evidence="2" id="KW-1185">Reference proteome</keyword>
<sequence length="95" mass="10691">MSSSSHCNLMVLHRSWWNTSPLCLLCGGMRHAQRNVEIFTFIVIAADRFKRVAGGTPRRISQSTPLASGNCGWNACCGLFQPEKILFLLEVFLEY</sequence>
<comment type="caution">
    <text evidence="1">The sequence shown here is derived from an EMBL/GenBank/DDBJ whole genome shotgun (WGS) entry which is preliminary data.</text>
</comment>
<evidence type="ECO:0000313" key="1">
    <source>
        <dbReference type="EMBL" id="GIY83715.1"/>
    </source>
</evidence>
<accession>A0AAV4WQ84</accession>
<organism evidence="1 2">
    <name type="scientific">Caerostris darwini</name>
    <dbReference type="NCBI Taxonomy" id="1538125"/>
    <lineage>
        <taxon>Eukaryota</taxon>
        <taxon>Metazoa</taxon>
        <taxon>Ecdysozoa</taxon>
        <taxon>Arthropoda</taxon>
        <taxon>Chelicerata</taxon>
        <taxon>Arachnida</taxon>
        <taxon>Araneae</taxon>
        <taxon>Araneomorphae</taxon>
        <taxon>Entelegynae</taxon>
        <taxon>Araneoidea</taxon>
        <taxon>Araneidae</taxon>
        <taxon>Caerostris</taxon>
    </lineage>
</organism>
<dbReference type="Proteomes" id="UP001054837">
    <property type="component" value="Unassembled WGS sequence"/>
</dbReference>
<dbReference type="EMBL" id="BPLQ01014850">
    <property type="protein sequence ID" value="GIY83715.1"/>
    <property type="molecule type" value="Genomic_DNA"/>
</dbReference>
<proteinExistence type="predicted"/>
<dbReference type="AlphaFoldDB" id="A0AAV4WQ84"/>
<evidence type="ECO:0008006" key="3">
    <source>
        <dbReference type="Google" id="ProtNLM"/>
    </source>
</evidence>
<protein>
    <recommendedName>
        <fullName evidence="3">Secreted protein</fullName>
    </recommendedName>
</protein>
<name>A0AAV4WQ84_9ARAC</name>
<gene>
    <name evidence="1" type="ORF">CDAR_171401</name>
</gene>
<reference evidence="1 2" key="1">
    <citation type="submission" date="2021-06" db="EMBL/GenBank/DDBJ databases">
        <title>Caerostris darwini draft genome.</title>
        <authorList>
            <person name="Kono N."/>
            <person name="Arakawa K."/>
        </authorList>
    </citation>
    <scope>NUCLEOTIDE SEQUENCE [LARGE SCALE GENOMIC DNA]</scope>
</reference>